<comment type="caution">
    <text evidence="4">The sequence shown here is derived from an EMBL/GenBank/DDBJ whole genome shotgun (WGS) entry which is preliminary data.</text>
</comment>
<accession>A0AAP0PPC1</accession>
<evidence type="ECO:0000313" key="4">
    <source>
        <dbReference type="EMBL" id="KAK9149335.1"/>
    </source>
</evidence>
<dbReference type="InterPro" id="IPR013083">
    <property type="entry name" value="Znf_RING/FYVE/PHD"/>
</dbReference>
<proteinExistence type="predicted"/>
<dbReference type="Gene3D" id="3.30.40.10">
    <property type="entry name" value="Zinc/RING finger domain, C3HC4 (zinc finger)"/>
    <property type="match status" value="1"/>
</dbReference>
<dbReference type="PANTHER" id="PTHR46592:SF14">
    <property type="entry name" value="RING-TYPE DOMAIN-CONTAINING PROTEIN"/>
    <property type="match status" value="1"/>
</dbReference>
<dbReference type="GO" id="GO:0016740">
    <property type="term" value="F:transferase activity"/>
    <property type="evidence" value="ECO:0007669"/>
    <property type="project" value="InterPro"/>
</dbReference>
<dbReference type="PANTHER" id="PTHR46592">
    <property type="entry name" value="RING-H2 FINGER PROTEIN ATL67"/>
    <property type="match status" value="1"/>
</dbReference>
<gene>
    <name evidence="4" type="ORF">Scep_008092</name>
</gene>
<dbReference type="Pfam" id="PF13639">
    <property type="entry name" value="zf-RING_2"/>
    <property type="match status" value="1"/>
</dbReference>
<feature type="region of interest" description="Disordered" evidence="2">
    <location>
        <begin position="1"/>
        <end position="32"/>
    </location>
</feature>
<evidence type="ECO:0000259" key="3">
    <source>
        <dbReference type="PROSITE" id="PS50089"/>
    </source>
</evidence>
<dbReference type="InterPro" id="IPR001841">
    <property type="entry name" value="Znf_RING"/>
</dbReference>
<dbReference type="EMBL" id="JBBNAG010000003">
    <property type="protein sequence ID" value="KAK9149335.1"/>
    <property type="molecule type" value="Genomic_DNA"/>
</dbReference>
<evidence type="ECO:0000256" key="2">
    <source>
        <dbReference type="SAM" id="MobiDB-lite"/>
    </source>
</evidence>
<feature type="compositionally biased region" description="Basic and acidic residues" evidence="2">
    <location>
        <begin position="8"/>
        <end position="32"/>
    </location>
</feature>
<name>A0AAP0PPC1_9MAGN</name>
<dbReference type="PROSITE" id="PS50089">
    <property type="entry name" value="ZF_RING_2"/>
    <property type="match status" value="1"/>
</dbReference>
<keyword evidence="1" id="KW-0479">Metal-binding</keyword>
<feature type="domain" description="RING-type" evidence="3">
    <location>
        <begin position="83"/>
        <end position="123"/>
    </location>
</feature>
<evidence type="ECO:0000313" key="5">
    <source>
        <dbReference type="Proteomes" id="UP001419268"/>
    </source>
</evidence>
<dbReference type="GO" id="GO:0016567">
    <property type="term" value="P:protein ubiquitination"/>
    <property type="evidence" value="ECO:0007669"/>
    <property type="project" value="InterPro"/>
</dbReference>
<dbReference type="SUPFAM" id="SSF57850">
    <property type="entry name" value="RING/U-box"/>
    <property type="match status" value="1"/>
</dbReference>
<evidence type="ECO:0000256" key="1">
    <source>
        <dbReference type="PROSITE-ProRule" id="PRU00175"/>
    </source>
</evidence>
<organism evidence="4 5">
    <name type="scientific">Stephania cephalantha</name>
    <dbReference type="NCBI Taxonomy" id="152367"/>
    <lineage>
        <taxon>Eukaryota</taxon>
        <taxon>Viridiplantae</taxon>
        <taxon>Streptophyta</taxon>
        <taxon>Embryophyta</taxon>
        <taxon>Tracheophyta</taxon>
        <taxon>Spermatophyta</taxon>
        <taxon>Magnoliopsida</taxon>
        <taxon>Ranunculales</taxon>
        <taxon>Menispermaceae</taxon>
        <taxon>Menispermoideae</taxon>
        <taxon>Cissampelideae</taxon>
        <taxon>Stephania</taxon>
    </lineage>
</organism>
<dbReference type="GO" id="GO:0008270">
    <property type="term" value="F:zinc ion binding"/>
    <property type="evidence" value="ECO:0007669"/>
    <property type="project" value="UniProtKB-KW"/>
</dbReference>
<dbReference type="InterPro" id="IPR044289">
    <property type="entry name" value="ATL67-70"/>
</dbReference>
<protein>
    <recommendedName>
        <fullName evidence="3">RING-type domain-containing protein</fullName>
    </recommendedName>
</protein>
<dbReference type="AlphaFoldDB" id="A0AAP0PPC1"/>
<keyword evidence="1" id="KW-0862">Zinc</keyword>
<dbReference type="Proteomes" id="UP001419268">
    <property type="component" value="Unassembled WGS sequence"/>
</dbReference>
<reference evidence="4 5" key="1">
    <citation type="submission" date="2024-01" db="EMBL/GenBank/DDBJ databases">
        <title>Genome assemblies of Stephania.</title>
        <authorList>
            <person name="Yang L."/>
        </authorList>
    </citation>
    <scope>NUCLEOTIDE SEQUENCE [LARGE SCALE GENOMIC DNA]</scope>
    <source>
        <strain evidence="4">JXDWG</strain>
        <tissue evidence="4">Leaf</tissue>
    </source>
</reference>
<sequence>MSMSKSHQSFEEVRRREREHQQRHQREHQQRLQKDLVTLAVVRRRAEARNVKIPDIEKIRVENEFMKRWFNEKVDVETTDSVCKICTYEMGFGEVWRMKCSHEFHPHCLSDWYRMYGNCPVCKHPPSSSPPSIAVKNKLEIEDYFY</sequence>
<keyword evidence="1" id="KW-0863">Zinc-finger</keyword>
<keyword evidence="5" id="KW-1185">Reference proteome</keyword>